<reference evidence="1" key="1">
    <citation type="submission" date="2020-08" db="EMBL/GenBank/DDBJ databases">
        <title>Genome public.</title>
        <authorList>
            <person name="Liu C."/>
            <person name="Sun Q."/>
        </authorList>
    </citation>
    <scope>NUCLEOTIDE SEQUENCE</scope>
    <source>
        <strain evidence="1">NSJ-42</strain>
    </source>
</reference>
<dbReference type="InterPro" id="IPR015797">
    <property type="entry name" value="NUDIX_hydrolase-like_dom_sf"/>
</dbReference>
<comment type="caution">
    <text evidence="1">The sequence shown here is derived from an EMBL/GenBank/DDBJ whole genome shotgun (WGS) entry which is preliminary data.</text>
</comment>
<evidence type="ECO:0000313" key="2">
    <source>
        <dbReference type="Proteomes" id="UP000662088"/>
    </source>
</evidence>
<organism evidence="1 2">
    <name type="scientific">Clostridium lentum</name>
    <dbReference type="NCBI Taxonomy" id="2763037"/>
    <lineage>
        <taxon>Bacteria</taxon>
        <taxon>Bacillati</taxon>
        <taxon>Bacillota</taxon>
        <taxon>Clostridia</taxon>
        <taxon>Eubacteriales</taxon>
        <taxon>Clostridiaceae</taxon>
        <taxon>Clostridium</taxon>
    </lineage>
</organism>
<dbReference type="RefSeq" id="WP_022211103.1">
    <property type="nucleotide sequence ID" value="NZ_JACOOQ010000005.1"/>
</dbReference>
<dbReference type="Proteomes" id="UP000662088">
    <property type="component" value="Unassembled WGS sequence"/>
</dbReference>
<keyword evidence="2" id="KW-1185">Reference proteome</keyword>
<proteinExistence type="predicted"/>
<protein>
    <recommendedName>
        <fullName evidence="3">NUDIX hydrolase</fullName>
    </recommendedName>
</protein>
<name>A0A8I0A593_9CLOT</name>
<dbReference type="AlphaFoldDB" id="A0A8I0A593"/>
<dbReference type="EMBL" id="JACOOQ010000005">
    <property type="protein sequence ID" value="MBC5639674.1"/>
    <property type="molecule type" value="Genomic_DNA"/>
</dbReference>
<dbReference type="SUPFAM" id="SSF55811">
    <property type="entry name" value="Nudix"/>
    <property type="match status" value="1"/>
</dbReference>
<sequence length="128" mass="14844">MGKVVKSTIVIYDDFKNILIAERGKGKNTPKQWGLFGKELKGKETAERAIIKAVDKDIKCTIFDLENFKEYSANENGDETIQVYTGTVREYITTHKTINTVRWIGKKDIEKYNFSHEDLEIIKEYFSI</sequence>
<evidence type="ECO:0008006" key="3">
    <source>
        <dbReference type="Google" id="ProtNLM"/>
    </source>
</evidence>
<dbReference type="Gene3D" id="3.90.79.10">
    <property type="entry name" value="Nucleoside Triphosphate Pyrophosphohydrolase"/>
    <property type="match status" value="1"/>
</dbReference>
<gene>
    <name evidence="1" type="ORF">H8R92_04355</name>
</gene>
<accession>A0A8I0A593</accession>
<evidence type="ECO:0000313" key="1">
    <source>
        <dbReference type="EMBL" id="MBC5639674.1"/>
    </source>
</evidence>